<dbReference type="GO" id="GO:0005694">
    <property type="term" value="C:chromosome"/>
    <property type="evidence" value="ECO:0007669"/>
    <property type="project" value="TreeGrafter"/>
</dbReference>
<dbReference type="PRINTS" id="PR00508">
    <property type="entry name" value="S21N4MTFRASE"/>
</dbReference>
<dbReference type="InterPro" id="IPR029063">
    <property type="entry name" value="SAM-dependent_MTases_sf"/>
</dbReference>
<dbReference type="AlphaFoldDB" id="V7I5Y0"/>
<dbReference type="InterPro" id="IPR002052">
    <property type="entry name" value="DNA_methylase_N6_adenine_CS"/>
</dbReference>
<comment type="caution">
    <text evidence="7">The sequence shown here is derived from an EMBL/GenBank/DDBJ whole genome shotgun (WGS) entry which is preliminary data.</text>
</comment>
<dbReference type="GO" id="GO:0032259">
    <property type="term" value="P:methylation"/>
    <property type="evidence" value="ECO:0007669"/>
    <property type="project" value="UniProtKB-KW"/>
</dbReference>
<dbReference type="SUPFAM" id="SSF110849">
    <property type="entry name" value="ParB/Sulfiredoxin"/>
    <property type="match status" value="1"/>
</dbReference>
<feature type="domain" description="ParB-like N-terminal" evidence="6">
    <location>
        <begin position="9"/>
        <end position="94"/>
    </location>
</feature>
<dbReference type="Gene3D" id="3.40.50.150">
    <property type="entry name" value="Vaccinia Virus protein VP39"/>
    <property type="match status" value="1"/>
</dbReference>
<dbReference type="RefSeq" id="WP_023387358.1">
    <property type="nucleotide sequence ID" value="NZ_AXUN02000179.1"/>
</dbReference>
<dbReference type="eggNOG" id="COG0863">
    <property type="taxonomic scope" value="Bacteria"/>
</dbReference>
<accession>V7I5Y0</accession>
<keyword evidence="2 7" id="KW-0489">Methyltransferase</keyword>
<reference evidence="7 8" key="1">
    <citation type="journal article" date="2014" name="Genome Announc.">
        <title>Genome Sequence of Youngiibacter fragilis, the Type Strain of the Genus Youngiibacter.</title>
        <authorList>
            <person name="Wawrik C.B."/>
            <person name="Callaghan A.V."/>
            <person name="Stamps B.W."/>
            <person name="Wawrik B."/>
        </authorList>
    </citation>
    <scope>NUCLEOTIDE SEQUENCE [LARGE SCALE GENOMIC DNA]</scope>
    <source>
        <strain evidence="7 8">232.1</strain>
    </source>
</reference>
<evidence type="ECO:0000313" key="8">
    <source>
        <dbReference type="Proteomes" id="UP000017747"/>
    </source>
</evidence>
<sequence length="421" mass="47555">MSKTTSDMKLVPIQELIPYVNNARTHSPAQITKLRSSLREFGFVNPIIVDRDFSVIAGHGRLIAAKEEGFTEVPCVFVDHLTEAQKKAYIIADNRYAEDAGWDEELLRLEIESLQGMEFDVGLLGFEPAELNKLMTDEDGIEEDDFDVDAELQKPAITKPGDIWLLGRHRLVCGDSTKPETYSALMDGKKANLVVTDPPYNVNYEGSAGKIKNDNMGNEAFYSFLFDAFKNIEEVMAQDASIYVFHADTEGLNFRKAFTDVGFYLSGTCIWKKQSLVLGRSPYQWQHEPVLFGWKKKGKHMWYSDRKQSTIWEYDKPKKNGEHPTMKPVALIAYPITNSSMSGCIVLDPFGGSGSTLIACEQTDRVCHTIELDEKFCDVIVKRCIQQFGSDEQIFLLRDGIQTAYRELEISTDTSSSNQQN</sequence>
<name>V7I5Y0_9CLOT</name>
<dbReference type="Proteomes" id="UP000017747">
    <property type="component" value="Unassembled WGS sequence"/>
</dbReference>
<dbReference type="PANTHER" id="PTHR33375:SF1">
    <property type="entry name" value="CHROMOSOME-PARTITIONING PROTEIN PARB-RELATED"/>
    <property type="match status" value="1"/>
</dbReference>
<dbReference type="InterPro" id="IPR001091">
    <property type="entry name" value="RM_Methyltransferase"/>
</dbReference>
<dbReference type="eggNOG" id="COG1475">
    <property type="taxonomic scope" value="Bacteria"/>
</dbReference>
<dbReference type="InterPro" id="IPR003115">
    <property type="entry name" value="ParB_N"/>
</dbReference>
<dbReference type="OrthoDB" id="9773571at2"/>
<protein>
    <recommendedName>
        <fullName evidence="5">Methyltransferase</fullName>
        <ecNumber evidence="5">2.1.1.-</ecNumber>
    </recommendedName>
</protein>
<dbReference type="InterPro" id="IPR015840">
    <property type="entry name" value="DNA_MeTrfase_ParB"/>
</dbReference>
<organism evidence="7 8">
    <name type="scientific">Youngiibacter fragilis 232.1</name>
    <dbReference type="NCBI Taxonomy" id="994573"/>
    <lineage>
        <taxon>Bacteria</taxon>
        <taxon>Bacillati</taxon>
        <taxon>Bacillota</taxon>
        <taxon>Clostridia</taxon>
        <taxon>Eubacteriales</taxon>
        <taxon>Clostridiaceae</taxon>
        <taxon>Youngiibacter</taxon>
    </lineage>
</organism>
<dbReference type="SMART" id="SM00470">
    <property type="entry name" value="ParB"/>
    <property type="match status" value="1"/>
</dbReference>
<comment type="similarity">
    <text evidence="1 5">Belongs to the N(4)/N(6)-methyltransferase family.</text>
</comment>
<dbReference type="CDD" id="cd16403">
    <property type="entry name" value="ParB_N_like_MT"/>
    <property type="match status" value="1"/>
</dbReference>
<evidence type="ECO:0000313" key="7">
    <source>
        <dbReference type="EMBL" id="ETA80594.1"/>
    </source>
</evidence>
<dbReference type="InterPro" id="IPR002941">
    <property type="entry name" value="DNA_methylase_N4/N6"/>
</dbReference>
<dbReference type="EMBL" id="AXUN02000179">
    <property type="protein sequence ID" value="ETA80594.1"/>
    <property type="molecule type" value="Genomic_DNA"/>
</dbReference>
<dbReference type="GO" id="GO:0008170">
    <property type="term" value="F:N-methyltransferase activity"/>
    <property type="evidence" value="ECO:0007669"/>
    <property type="project" value="InterPro"/>
</dbReference>
<gene>
    <name evidence="7" type="ORF">T472_0211065</name>
</gene>
<dbReference type="GO" id="GO:0045881">
    <property type="term" value="P:positive regulation of sporulation resulting in formation of a cellular spore"/>
    <property type="evidence" value="ECO:0007669"/>
    <property type="project" value="TreeGrafter"/>
</dbReference>
<evidence type="ECO:0000256" key="1">
    <source>
        <dbReference type="ARBA" id="ARBA00006594"/>
    </source>
</evidence>
<dbReference type="Gene3D" id="3.90.1530.10">
    <property type="entry name" value="Conserved hypothetical protein from pyrococcus furiosus pfu- 392566-001, ParB domain"/>
    <property type="match status" value="1"/>
</dbReference>
<dbReference type="Pfam" id="PF01555">
    <property type="entry name" value="N6_N4_Mtase"/>
    <property type="match status" value="1"/>
</dbReference>
<dbReference type="PANTHER" id="PTHR33375">
    <property type="entry name" value="CHROMOSOME-PARTITIONING PROTEIN PARB-RELATED"/>
    <property type="match status" value="1"/>
</dbReference>
<keyword evidence="8" id="KW-1185">Reference proteome</keyword>
<keyword evidence="4" id="KW-0680">Restriction system</keyword>
<dbReference type="EC" id="2.1.1.-" evidence="5"/>
<proteinExistence type="inferred from homology"/>
<dbReference type="GO" id="GO:0009307">
    <property type="term" value="P:DNA restriction-modification system"/>
    <property type="evidence" value="ECO:0007669"/>
    <property type="project" value="UniProtKB-KW"/>
</dbReference>
<dbReference type="PROSITE" id="PS00092">
    <property type="entry name" value="N6_MTASE"/>
    <property type="match status" value="1"/>
</dbReference>
<evidence type="ECO:0000259" key="6">
    <source>
        <dbReference type="SMART" id="SM00470"/>
    </source>
</evidence>
<evidence type="ECO:0000256" key="3">
    <source>
        <dbReference type="ARBA" id="ARBA00022679"/>
    </source>
</evidence>
<evidence type="ECO:0000256" key="4">
    <source>
        <dbReference type="ARBA" id="ARBA00022747"/>
    </source>
</evidence>
<evidence type="ECO:0000256" key="2">
    <source>
        <dbReference type="ARBA" id="ARBA00022603"/>
    </source>
</evidence>
<dbReference type="SUPFAM" id="SSF53335">
    <property type="entry name" value="S-adenosyl-L-methionine-dependent methyltransferases"/>
    <property type="match status" value="1"/>
</dbReference>
<dbReference type="STRING" id="994573.T472_0211065"/>
<keyword evidence="3 7" id="KW-0808">Transferase</keyword>
<dbReference type="GO" id="GO:0007059">
    <property type="term" value="P:chromosome segregation"/>
    <property type="evidence" value="ECO:0007669"/>
    <property type="project" value="TreeGrafter"/>
</dbReference>
<dbReference type="Pfam" id="PF02195">
    <property type="entry name" value="ParB_N"/>
    <property type="match status" value="1"/>
</dbReference>
<evidence type="ECO:0000256" key="5">
    <source>
        <dbReference type="RuleBase" id="RU362026"/>
    </source>
</evidence>
<dbReference type="InterPro" id="IPR036086">
    <property type="entry name" value="ParB/Sulfiredoxin_sf"/>
</dbReference>
<dbReference type="PATRIC" id="fig|994573.3.peg.2059"/>
<dbReference type="PIRSF" id="PIRSF036758">
    <property type="entry name" value="Aden_M_ParB"/>
    <property type="match status" value="1"/>
</dbReference>
<dbReference type="InterPro" id="IPR050336">
    <property type="entry name" value="Chromosome_partition/occlusion"/>
</dbReference>
<dbReference type="GO" id="GO:0003677">
    <property type="term" value="F:DNA binding"/>
    <property type="evidence" value="ECO:0007669"/>
    <property type="project" value="InterPro"/>
</dbReference>
<dbReference type="REBASE" id="79730">
    <property type="entry name" value="M.Yfr2321ORF211065P"/>
</dbReference>